<evidence type="ECO:0000256" key="4">
    <source>
        <dbReference type="ARBA" id="ARBA00022825"/>
    </source>
</evidence>
<keyword evidence="4 5" id="KW-0720">Serine protease</keyword>
<dbReference type="InterPro" id="IPR050131">
    <property type="entry name" value="Peptidase_S8_subtilisin-like"/>
</dbReference>
<accession>A0A931DTA0</accession>
<dbReference type="Proteomes" id="UP000614047">
    <property type="component" value="Unassembled WGS sequence"/>
</dbReference>
<dbReference type="AlphaFoldDB" id="A0A931DTA0"/>
<feature type="active site" description="Charge relay system" evidence="5">
    <location>
        <position position="55"/>
    </location>
</feature>
<name>A0A931DTA0_9ACTN</name>
<feature type="signal peptide" evidence="8">
    <location>
        <begin position="1"/>
        <end position="20"/>
    </location>
</feature>
<feature type="domain" description="Peptidase S8/S53" evidence="9">
    <location>
        <begin position="46"/>
        <end position="297"/>
    </location>
</feature>
<evidence type="ECO:0000259" key="9">
    <source>
        <dbReference type="Pfam" id="PF00082"/>
    </source>
</evidence>
<keyword evidence="7" id="KW-1133">Transmembrane helix</keyword>
<dbReference type="GO" id="GO:0004252">
    <property type="term" value="F:serine-type endopeptidase activity"/>
    <property type="evidence" value="ECO:0007669"/>
    <property type="project" value="UniProtKB-UniRule"/>
</dbReference>
<evidence type="ECO:0000313" key="11">
    <source>
        <dbReference type="Proteomes" id="UP000614047"/>
    </source>
</evidence>
<evidence type="ECO:0000256" key="6">
    <source>
        <dbReference type="SAM" id="MobiDB-lite"/>
    </source>
</evidence>
<feature type="transmembrane region" description="Helical" evidence="7">
    <location>
        <begin position="357"/>
        <end position="378"/>
    </location>
</feature>
<keyword evidence="3 5" id="KW-0378">Hydrolase</keyword>
<evidence type="ECO:0000256" key="2">
    <source>
        <dbReference type="ARBA" id="ARBA00022670"/>
    </source>
</evidence>
<dbReference type="InterPro" id="IPR000209">
    <property type="entry name" value="Peptidase_S8/S53_dom"/>
</dbReference>
<evidence type="ECO:0000313" key="10">
    <source>
        <dbReference type="EMBL" id="MBG6093522.1"/>
    </source>
</evidence>
<keyword evidence="8" id="KW-0732">Signal</keyword>
<feature type="region of interest" description="Disordered" evidence="6">
    <location>
        <begin position="327"/>
        <end position="351"/>
    </location>
</feature>
<proteinExistence type="inferred from homology"/>
<dbReference type="SUPFAM" id="SSF52743">
    <property type="entry name" value="Subtilisin-like"/>
    <property type="match status" value="1"/>
</dbReference>
<sequence>MSAGFLAILLVAGISSPAAALPRPRDELYWFDWWEIEKKVWPITKGKGVTVAVLDNGVNPNLPDLRGAILKGVNPSEPDVGLSKVGKDRKNGGHGTAMAALIVARGGGTGMMGVAPEAKVLPVVGHRGGSWALAIDIRYAADRGAQVISMSIGSATFMECPMELQAAVAYAVKKDVVLVASAGNEGRFEDWRNWPANCAGVMTVGGLDGYVKPWPKTTPGNYMAVAAPAAHVGTINWNGRFRLGDGGTSPSAALTAGVVALVRSKYPEMPAEQVVQRVLATTKDVGPPGWDDVTGHGLVRPYRALVDKVPSTAPNPVYDRLRTWQKSRERPAAAKSVMPSRATKKQSATRSRGQTSAWVIGAVVFSALCLLLGGWRIARNHFK</sequence>
<comment type="similarity">
    <text evidence="1 5">Belongs to the peptidase S8 family.</text>
</comment>
<dbReference type="RefSeq" id="WP_197015568.1">
    <property type="nucleotide sequence ID" value="NZ_BAABES010000003.1"/>
</dbReference>
<comment type="caution">
    <text evidence="10">The sequence shown here is derived from an EMBL/GenBank/DDBJ whole genome shotgun (WGS) entry which is preliminary data.</text>
</comment>
<reference evidence="10" key="1">
    <citation type="submission" date="2020-11" db="EMBL/GenBank/DDBJ databases">
        <title>Sequencing the genomes of 1000 actinobacteria strains.</title>
        <authorList>
            <person name="Klenk H.-P."/>
        </authorList>
    </citation>
    <scope>NUCLEOTIDE SEQUENCE</scope>
    <source>
        <strain evidence="10">DSM 43175</strain>
    </source>
</reference>
<keyword evidence="7" id="KW-0812">Transmembrane</keyword>
<dbReference type="PANTHER" id="PTHR43806:SF11">
    <property type="entry name" value="CEREVISIN-RELATED"/>
    <property type="match status" value="1"/>
</dbReference>
<organism evidence="10 11">
    <name type="scientific">Actinomadura viridis</name>
    <dbReference type="NCBI Taxonomy" id="58110"/>
    <lineage>
        <taxon>Bacteria</taxon>
        <taxon>Bacillati</taxon>
        <taxon>Actinomycetota</taxon>
        <taxon>Actinomycetes</taxon>
        <taxon>Streptosporangiales</taxon>
        <taxon>Thermomonosporaceae</taxon>
        <taxon>Actinomadura</taxon>
    </lineage>
</organism>
<dbReference type="GO" id="GO:0006508">
    <property type="term" value="P:proteolysis"/>
    <property type="evidence" value="ECO:0007669"/>
    <property type="project" value="UniProtKB-KW"/>
</dbReference>
<evidence type="ECO:0000256" key="3">
    <source>
        <dbReference type="ARBA" id="ARBA00022801"/>
    </source>
</evidence>
<evidence type="ECO:0000256" key="1">
    <source>
        <dbReference type="ARBA" id="ARBA00011073"/>
    </source>
</evidence>
<evidence type="ECO:0000256" key="7">
    <source>
        <dbReference type="SAM" id="Phobius"/>
    </source>
</evidence>
<dbReference type="Pfam" id="PF00082">
    <property type="entry name" value="Peptidase_S8"/>
    <property type="match status" value="1"/>
</dbReference>
<feature type="active site" description="Charge relay system" evidence="5">
    <location>
        <position position="249"/>
    </location>
</feature>
<keyword evidence="7" id="KW-0472">Membrane</keyword>
<dbReference type="InterPro" id="IPR036852">
    <property type="entry name" value="Peptidase_S8/S53_dom_sf"/>
</dbReference>
<dbReference type="PRINTS" id="PR00723">
    <property type="entry name" value="SUBTILISIN"/>
</dbReference>
<dbReference type="InterPro" id="IPR015500">
    <property type="entry name" value="Peptidase_S8_subtilisin-rel"/>
</dbReference>
<dbReference type="CDD" id="cd00306">
    <property type="entry name" value="Peptidases_S8_S53"/>
    <property type="match status" value="1"/>
</dbReference>
<evidence type="ECO:0000256" key="8">
    <source>
        <dbReference type="SAM" id="SignalP"/>
    </source>
</evidence>
<feature type="active site" description="Charge relay system" evidence="5">
    <location>
        <position position="94"/>
    </location>
</feature>
<keyword evidence="2 5" id="KW-0645">Protease</keyword>
<dbReference type="EMBL" id="JADOUA010000001">
    <property type="protein sequence ID" value="MBG6093522.1"/>
    <property type="molecule type" value="Genomic_DNA"/>
</dbReference>
<evidence type="ECO:0000256" key="5">
    <source>
        <dbReference type="PROSITE-ProRule" id="PRU01240"/>
    </source>
</evidence>
<dbReference type="Gene3D" id="3.40.50.200">
    <property type="entry name" value="Peptidase S8/S53 domain"/>
    <property type="match status" value="1"/>
</dbReference>
<protein>
    <submittedName>
        <fullName evidence="10">Subtilisin family serine protease</fullName>
    </submittedName>
</protein>
<gene>
    <name evidence="10" type="ORF">IW256_007635</name>
</gene>
<dbReference type="PROSITE" id="PS51892">
    <property type="entry name" value="SUBTILASE"/>
    <property type="match status" value="1"/>
</dbReference>
<dbReference type="PANTHER" id="PTHR43806">
    <property type="entry name" value="PEPTIDASE S8"/>
    <property type="match status" value="1"/>
</dbReference>
<keyword evidence="11" id="KW-1185">Reference proteome</keyword>
<feature type="chain" id="PRO_5039665003" evidence="8">
    <location>
        <begin position="21"/>
        <end position="383"/>
    </location>
</feature>